<dbReference type="GO" id="GO:0005737">
    <property type="term" value="C:cytoplasm"/>
    <property type="evidence" value="ECO:0007669"/>
    <property type="project" value="InterPro"/>
</dbReference>
<accession>A0AAV5R2C6</accession>
<sequence>MSSVVESEKSSSDYVAERLVRLVSVGLKEATMDSPSFRASINFTHISILQCNHHLEQSLIILRNYMINLNNFINSNNDITNLFKPYINDLQFINNDVSKPCINKFLNGQDLIFKHILTILSINENSINLINQLLDIELTNYFILRKNFENIQNKYDIVLAKFMQLPKGYDSNKSREDALQLFEIRKQYINISMTLWIIIKQLENKISKVVTEISNSFWNNDNTNSPIDNTELYDAIGLSDIIYSIKQLNLYADLQSNSNNLLINDLNRARQNSEEGAIKMYTPSSDLKDFDPSTLSDDNILLNNNNSLLEKHGWVFIKSQKLNSKGEVWIKRWMFIKNGVFGFLSISQDGQYVQESDKIGVLLINIKYLPSEDRKFCFKIQSDLTNLNIQVETINDLKSWLTVFNNNQILAKDENNLFATKRYPPPLNLLKLQPVVAKDLELINVLPMDSTIEKTQKLIEIQLSNSKFNLSINPPLKTSMTEKLSMSHLYLSSTIIPSATTANFWGYVNWGLYFVIDDEHKEKILSSNKNIEPKILINLRYPKFYPENLRVADAELRSIFEVFVNDNNEYALLRFNASWSPNSDQTLFCTIYLTNHAYYVYSHTCGLISMLPIPLSSVLDVEILKKGEKNILKIFFVNGLSLKMQLFADNVEIVKNKINYILDNNKSNNPDSFNLVINKLQKIEENELKFKLNSNSKFISKFKSIDNELINESIDEIKGINSTIQLSNNTNETRILSDMDIERKINYTPEMHLLLIKKIKLPSKALFHMLFGDESILLQGTLPLASSIFKDDHLKHSLWRCNSKQKLSRVVWNSIFKVPCALQTIERIDNNKYYNIVQETPYLRFVFGINKKIIMRFIIYNVDSKTSKLMIYYNLGDENSNLLNWFTRKVTHQIMLFRIEALEKKLDESIRQIINSNKKISMAIQLFGPITKYDSDEMTKEEGLFEKSVYFVPLQLFSTFYCEKLNFEFERFIVHSITTIKRSIKLFFKFINANLILFSVFFFSIILNFILIGKSSTSYWREKNINNHLRQITGDNYLMERSIGIREIDEMIYPNSTDLSFSNEGSEVYWKFLKQENLLYINEFSKIDGNKYNDKYDILRGEREILLSQKLTGLRMERNEILSKLNLLNYLEREFIIKEWTNWVSSEISNCERVKEFYPESFESIKDYCNETETEMKHLYQTLL</sequence>
<feature type="transmembrane region" description="Helical" evidence="5">
    <location>
        <begin position="986"/>
        <end position="1011"/>
    </location>
</feature>
<comment type="caution">
    <text evidence="8">The sequence shown here is derived from an EMBL/GenBank/DDBJ whole genome shotgun (WGS) entry which is preliminary data.</text>
</comment>
<gene>
    <name evidence="8" type="ORF">DAPK24_019280</name>
</gene>
<dbReference type="PANTHER" id="PTHR14248">
    <property type="entry name" value="CYCLIN Y, ISOFORM A"/>
    <property type="match status" value="1"/>
</dbReference>
<dbReference type="InterPro" id="IPR001849">
    <property type="entry name" value="PH_domain"/>
</dbReference>
<dbReference type="SUPFAM" id="SSF50729">
    <property type="entry name" value="PH domain-like"/>
    <property type="match status" value="1"/>
</dbReference>
<keyword evidence="3 5" id="KW-1133">Transmembrane helix</keyword>
<evidence type="ECO:0000313" key="8">
    <source>
        <dbReference type="EMBL" id="GMM45353.1"/>
    </source>
</evidence>
<dbReference type="Gene3D" id="2.30.29.30">
    <property type="entry name" value="Pleckstrin-homology domain (PH domain)/Phosphotyrosine-binding domain (PTB)"/>
    <property type="match status" value="1"/>
</dbReference>
<reference evidence="8 9" key="1">
    <citation type="journal article" date="2023" name="Elife">
        <title>Identification of key yeast species and microbe-microbe interactions impacting larval growth of Drosophila in the wild.</title>
        <authorList>
            <person name="Mure A."/>
            <person name="Sugiura Y."/>
            <person name="Maeda R."/>
            <person name="Honda K."/>
            <person name="Sakurai N."/>
            <person name="Takahashi Y."/>
            <person name="Watada M."/>
            <person name="Katoh T."/>
            <person name="Gotoh A."/>
            <person name="Gotoh Y."/>
            <person name="Taniguchi I."/>
            <person name="Nakamura K."/>
            <person name="Hayashi T."/>
            <person name="Katayama T."/>
            <person name="Uemura T."/>
            <person name="Hattori Y."/>
        </authorList>
    </citation>
    <scope>NUCLEOTIDE SEQUENCE [LARGE SCALE GENOMIC DNA]</scope>
    <source>
        <strain evidence="8 9">PK-24</strain>
    </source>
</reference>
<keyword evidence="4 5" id="KW-0472">Membrane</keyword>
<dbReference type="PROSITE" id="PS51778">
    <property type="entry name" value="VAST"/>
    <property type="match status" value="1"/>
</dbReference>
<keyword evidence="2 5" id="KW-0812">Transmembrane</keyword>
<dbReference type="AlphaFoldDB" id="A0AAV5R2C6"/>
<dbReference type="GO" id="GO:0016020">
    <property type="term" value="C:membrane"/>
    <property type="evidence" value="ECO:0007669"/>
    <property type="project" value="UniProtKB-SubCell"/>
</dbReference>
<dbReference type="InterPro" id="IPR042067">
    <property type="entry name" value="Sip3_PH"/>
</dbReference>
<evidence type="ECO:0000256" key="2">
    <source>
        <dbReference type="ARBA" id="ARBA00022692"/>
    </source>
</evidence>
<evidence type="ECO:0000259" key="6">
    <source>
        <dbReference type="PROSITE" id="PS50003"/>
    </source>
</evidence>
<dbReference type="Pfam" id="PF00169">
    <property type="entry name" value="PH"/>
    <property type="match status" value="1"/>
</dbReference>
<comment type="subcellular location">
    <subcellularLocation>
        <location evidence="1">Membrane</location>
    </subcellularLocation>
</comment>
<dbReference type="InterPro" id="IPR011993">
    <property type="entry name" value="PH-like_dom_sf"/>
</dbReference>
<dbReference type="CDD" id="cd13280">
    <property type="entry name" value="PH_SIP3"/>
    <property type="match status" value="1"/>
</dbReference>
<evidence type="ECO:0000313" key="9">
    <source>
        <dbReference type="Proteomes" id="UP001378960"/>
    </source>
</evidence>
<dbReference type="PROSITE" id="PS50003">
    <property type="entry name" value="PH_DOMAIN"/>
    <property type="match status" value="1"/>
</dbReference>
<dbReference type="SMART" id="SM00233">
    <property type="entry name" value="PH"/>
    <property type="match status" value="1"/>
</dbReference>
<name>A0AAV5R2C6_PICKL</name>
<evidence type="ECO:0000256" key="3">
    <source>
        <dbReference type="ARBA" id="ARBA00022989"/>
    </source>
</evidence>
<keyword evidence="9" id="KW-1185">Reference proteome</keyword>
<protein>
    <submittedName>
        <fullName evidence="8">Sip3 protein</fullName>
    </submittedName>
</protein>
<feature type="domain" description="PH" evidence="6">
    <location>
        <begin position="308"/>
        <end position="409"/>
    </location>
</feature>
<dbReference type="InterPro" id="IPR027267">
    <property type="entry name" value="AH/BAR_dom_sf"/>
</dbReference>
<evidence type="ECO:0000256" key="4">
    <source>
        <dbReference type="ARBA" id="ARBA00023136"/>
    </source>
</evidence>
<dbReference type="SUPFAM" id="SSF103657">
    <property type="entry name" value="BAR/IMD domain-like"/>
    <property type="match status" value="1"/>
</dbReference>
<proteinExistence type="predicted"/>
<dbReference type="Proteomes" id="UP001378960">
    <property type="component" value="Unassembled WGS sequence"/>
</dbReference>
<dbReference type="InterPro" id="IPR004148">
    <property type="entry name" value="BAR_dom"/>
</dbReference>
<dbReference type="Pfam" id="PF16746">
    <property type="entry name" value="BAR_3"/>
    <property type="match status" value="1"/>
</dbReference>
<evidence type="ECO:0000256" key="5">
    <source>
        <dbReference type="SAM" id="Phobius"/>
    </source>
</evidence>
<evidence type="ECO:0000259" key="7">
    <source>
        <dbReference type="PROSITE" id="PS51778"/>
    </source>
</evidence>
<dbReference type="InterPro" id="IPR031968">
    <property type="entry name" value="VASt"/>
</dbReference>
<organism evidence="8 9">
    <name type="scientific">Pichia kluyveri</name>
    <name type="common">Yeast</name>
    <dbReference type="NCBI Taxonomy" id="36015"/>
    <lineage>
        <taxon>Eukaryota</taxon>
        <taxon>Fungi</taxon>
        <taxon>Dikarya</taxon>
        <taxon>Ascomycota</taxon>
        <taxon>Saccharomycotina</taxon>
        <taxon>Pichiomycetes</taxon>
        <taxon>Pichiales</taxon>
        <taxon>Pichiaceae</taxon>
        <taxon>Pichia</taxon>
    </lineage>
</organism>
<evidence type="ECO:0000256" key="1">
    <source>
        <dbReference type="ARBA" id="ARBA00004370"/>
    </source>
</evidence>
<dbReference type="Gene3D" id="1.20.1270.60">
    <property type="entry name" value="Arfaptin homology (AH) domain/BAR domain"/>
    <property type="match status" value="1"/>
</dbReference>
<dbReference type="EMBL" id="BTGB01000002">
    <property type="protein sequence ID" value="GMM45353.1"/>
    <property type="molecule type" value="Genomic_DNA"/>
</dbReference>
<feature type="domain" description="VASt" evidence="7">
    <location>
        <begin position="750"/>
        <end position="907"/>
    </location>
</feature>